<feature type="region of interest" description="Disordered" evidence="1">
    <location>
        <begin position="13"/>
        <end position="36"/>
    </location>
</feature>
<dbReference type="HOGENOM" id="CLU_1970515_0_0_1"/>
<organism evidence="3 4">
    <name type="scientific">Dothistroma septosporum (strain NZE10 / CBS 128990)</name>
    <name type="common">Red band needle blight fungus</name>
    <name type="synonym">Mycosphaerella pini</name>
    <dbReference type="NCBI Taxonomy" id="675120"/>
    <lineage>
        <taxon>Eukaryota</taxon>
        <taxon>Fungi</taxon>
        <taxon>Dikarya</taxon>
        <taxon>Ascomycota</taxon>
        <taxon>Pezizomycotina</taxon>
        <taxon>Dothideomycetes</taxon>
        <taxon>Dothideomycetidae</taxon>
        <taxon>Mycosphaerellales</taxon>
        <taxon>Mycosphaerellaceae</taxon>
        <taxon>Dothistroma</taxon>
    </lineage>
</organism>
<name>N1Q2P1_DOTSN</name>
<evidence type="ECO:0000256" key="2">
    <source>
        <dbReference type="SAM" id="Phobius"/>
    </source>
</evidence>
<reference evidence="4" key="1">
    <citation type="journal article" date="2012" name="PLoS Genet.">
        <title>The genomes of the fungal plant pathogens Cladosporium fulvum and Dothistroma septosporum reveal adaptation to different hosts and lifestyles but also signatures of common ancestry.</title>
        <authorList>
            <person name="de Wit P.J.G.M."/>
            <person name="van der Burgt A."/>
            <person name="Oekmen B."/>
            <person name="Stergiopoulos I."/>
            <person name="Abd-Elsalam K.A."/>
            <person name="Aerts A.L."/>
            <person name="Bahkali A.H."/>
            <person name="Beenen H.G."/>
            <person name="Chettri P."/>
            <person name="Cox M.P."/>
            <person name="Datema E."/>
            <person name="de Vries R.P."/>
            <person name="Dhillon B."/>
            <person name="Ganley A.R."/>
            <person name="Griffiths S.A."/>
            <person name="Guo Y."/>
            <person name="Hamelin R.C."/>
            <person name="Henrissat B."/>
            <person name="Kabir M.S."/>
            <person name="Jashni M.K."/>
            <person name="Kema G."/>
            <person name="Klaubauf S."/>
            <person name="Lapidus A."/>
            <person name="Levasseur A."/>
            <person name="Lindquist E."/>
            <person name="Mehrabi R."/>
            <person name="Ohm R.A."/>
            <person name="Owen T.J."/>
            <person name="Salamov A."/>
            <person name="Schwelm A."/>
            <person name="Schijlen E."/>
            <person name="Sun H."/>
            <person name="van den Burg H.A."/>
            <person name="van Ham R.C.H.J."/>
            <person name="Zhang S."/>
            <person name="Goodwin S.B."/>
            <person name="Grigoriev I.V."/>
            <person name="Collemare J."/>
            <person name="Bradshaw R.E."/>
        </authorList>
    </citation>
    <scope>NUCLEOTIDE SEQUENCE [LARGE SCALE GENOMIC DNA]</scope>
    <source>
        <strain evidence="4">NZE10 / CBS 128990</strain>
    </source>
</reference>
<feature type="transmembrane region" description="Helical" evidence="2">
    <location>
        <begin position="78"/>
        <end position="98"/>
    </location>
</feature>
<gene>
    <name evidence="3" type="ORF">DOTSEDRAFT_20359</name>
</gene>
<accession>N1Q2P1</accession>
<keyword evidence="2" id="KW-0812">Transmembrane</keyword>
<evidence type="ECO:0000313" key="4">
    <source>
        <dbReference type="Proteomes" id="UP000016933"/>
    </source>
</evidence>
<keyword evidence="2" id="KW-0472">Membrane</keyword>
<keyword evidence="2" id="KW-1133">Transmembrane helix</keyword>
<dbReference type="AlphaFoldDB" id="N1Q2P1"/>
<proteinExistence type="predicted"/>
<sequence>MASQVSITCKQSRHHNGLSRMVRDAKEPPASPNHEGVQSLFAARDKFRARIDSLLCAEEGIGWHRTTNMMKQGLHLTFIGHGMISSFVGAVILSRCIFWQRLAFHERDSRWSDKPASRSSLAELSTP</sequence>
<dbReference type="Proteomes" id="UP000016933">
    <property type="component" value="Unassembled WGS sequence"/>
</dbReference>
<evidence type="ECO:0000256" key="1">
    <source>
        <dbReference type="SAM" id="MobiDB-lite"/>
    </source>
</evidence>
<keyword evidence="4" id="KW-1185">Reference proteome</keyword>
<dbReference type="EMBL" id="KB446535">
    <property type="protein sequence ID" value="EME49962.1"/>
    <property type="molecule type" value="Genomic_DNA"/>
</dbReference>
<evidence type="ECO:0000313" key="3">
    <source>
        <dbReference type="EMBL" id="EME49962.1"/>
    </source>
</evidence>
<protein>
    <submittedName>
        <fullName evidence="3">Uncharacterized protein</fullName>
    </submittedName>
</protein>
<reference evidence="3 4" key="2">
    <citation type="journal article" date="2012" name="PLoS Pathog.">
        <title>Diverse lifestyles and strategies of plant pathogenesis encoded in the genomes of eighteen Dothideomycetes fungi.</title>
        <authorList>
            <person name="Ohm R.A."/>
            <person name="Feau N."/>
            <person name="Henrissat B."/>
            <person name="Schoch C.L."/>
            <person name="Horwitz B.A."/>
            <person name="Barry K.W."/>
            <person name="Condon B.J."/>
            <person name="Copeland A.C."/>
            <person name="Dhillon B."/>
            <person name="Glaser F."/>
            <person name="Hesse C.N."/>
            <person name="Kosti I."/>
            <person name="LaButti K."/>
            <person name="Lindquist E.A."/>
            <person name="Lucas S."/>
            <person name="Salamov A.A."/>
            <person name="Bradshaw R.E."/>
            <person name="Ciuffetti L."/>
            <person name="Hamelin R.C."/>
            <person name="Kema G.H.J."/>
            <person name="Lawrence C."/>
            <person name="Scott J.A."/>
            <person name="Spatafora J.W."/>
            <person name="Turgeon B.G."/>
            <person name="de Wit P.J.G.M."/>
            <person name="Zhong S."/>
            <person name="Goodwin S.B."/>
            <person name="Grigoriev I.V."/>
        </authorList>
    </citation>
    <scope>NUCLEOTIDE SEQUENCE [LARGE SCALE GENOMIC DNA]</scope>
    <source>
        <strain evidence="4">NZE10 / CBS 128990</strain>
    </source>
</reference>